<keyword evidence="2" id="KW-1185">Reference proteome</keyword>
<proteinExistence type="predicted"/>
<dbReference type="EMBL" id="BQNB010013622">
    <property type="protein sequence ID" value="GJT18229.1"/>
    <property type="molecule type" value="Genomic_DNA"/>
</dbReference>
<organism evidence="1 2">
    <name type="scientific">Tanacetum coccineum</name>
    <dbReference type="NCBI Taxonomy" id="301880"/>
    <lineage>
        <taxon>Eukaryota</taxon>
        <taxon>Viridiplantae</taxon>
        <taxon>Streptophyta</taxon>
        <taxon>Embryophyta</taxon>
        <taxon>Tracheophyta</taxon>
        <taxon>Spermatophyta</taxon>
        <taxon>Magnoliopsida</taxon>
        <taxon>eudicotyledons</taxon>
        <taxon>Gunneridae</taxon>
        <taxon>Pentapetalae</taxon>
        <taxon>asterids</taxon>
        <taxon>campanulids</taxon>
        <taxon>Asterales</taxon>
        <taxon>Asteraceae</taxon>
        <taxon>Asteroideae</taxon>
        <taxon>Anthemideae</taxon>
        <taxon>Anthemidinae</taxon>
        <taxon>Tanacetum</taxon>
    </lineage>
</organism>
<protein>
    <submittedName>
        <fullName evidence="1">Uncharacterized protein</fullName>
    </submittedName>
</protein>
<evidence type="ECO:0000313" key="1">
    <source>
        <dbReference type="EMBL" id="GJT18229.1"/>
    </source>
</evidence>
<reference evidence="1" key="2">
    <citation type="submission" date="2022-01" db="EMBL/GenBank/DDBJ databases">
        <authorList>
            <person name="Yamashiro T."/>
            <person name="Shiraishi A."/>
            <person name="Satake H."/>
            <person name="Nakayama K."/>
        </authorList>
    </citation>
    <scope>NUCLEOTIDE SEQUENCE</scope>
</reference>
<dbReference type="Proteomes" id="UP001151760">
    <property type="component" value="Unassembled WGS sequence"/>
</dbReference>
<evidence type="ECO:0000313" key="2">
    <source>
        <dbReference type="Proteomes" id="UP001151760"/>
    </source>
</evidence>
<sequence length="192" mass="22047">MLHQKLRRPWRCEVNGKYDVKQNLYLFSWEGRRIAMVPPKVTPQLPKLEVKVEEKIAMVSPKRKSIKDKVRREKVTEIGKVPLAIGKHYNELVTCDVVDMRACHVFLGRLWQHDVESTSNMYLFKWSGKTIAMLPVGVVSPNKKLKSKTLVTLVASPKEFQAKRKETGVSYALVEKGVEDVMENCRIPIITS</sequence>
<gene>
    <name evidence="1" type="ORF">Tco_0876935</name>
</gene>
<accession>A0ABQ5BVC6</accession>
<reference evidence="1" key="1">
    <citation type="journal article" date="2022" name="Int. J. Mol. Sci.">
        <title>Draft Genome of Tanacetum Coccineum: Genomic Comparison of Closely Related Tanacetum-Family Plants.</title>
        <authorList>
            <person name="Yamashiro T."/>
            <person name="Shiraishi A."/>
            <person name="Nakayama K."/>
            <person name="Satake H."/>
        </authorList>
    </citation>
    <scope>NUCLEOTIDE SEQUENCE</scope>
</reference>
<comment type="caution">
    <text evidence="1">The sequence shown here is derived from an EMBL/GenBank/DDBJ whole genome shotgun (WGS) entry which is preliminary data.</text>
</comment>
<name>A0ABQ5BVC6_9ASTR</name>